<reference evidence="10 11" key="1">
    <citation type="journal article" date="2019" name="Int. J. Syst. Evol. Microbiol.">
        <title>The Global Catalogue of Microorganisms (GCM) 10K type strain sequencing project: providing services to taxonomists for standard genome sequencing and annotation.</title>
        <authorList>
            <consortium name="The Broad Institute Genomics Platform"/>
            <consortium name="The Broad Institute Genome Sequencing Center for Infectious Disease"/>
            <person name="Wu L."/>
            <person name="Ma J."/>
        </authorList>
    </citation>
    <scope>NUCLEOTIDE SEQUENCE [LARGE SCALE GENOMIC DNA]</scope>
    <source>
        <strain evidence="10 11">JCM 15749</strain>
    </source>
</reference>
<evidence type="ECO:0000256" key="6">
    <source>
        <dbReference type="ARBA" id="ARBA00022777"/>
    </source>
</evidence>
<dbReference type="PROSITE" id="PS50109">
    <property type="entry name" value="HIS_KIN"/>
    <property type="match status" value="1"/>
</dbReference>
<dbReference type="PRINTS" id="PR00344">
    <property type="entry name" value="BCTRLSENSOR"/>
</dbReference>
<feature type="domain" description="Histidine kinase" evidence="8">
    <location>
        <begin position="128"/>
        <end position="350"/>
    </location>
</feature>
<dbReference type="CDD" id="cd00075">
    <property type="entry name" value="HATPase"/>
    <property type="match status" value="1"/>
</dbReference>
<dbReference type="Pfam" id="PF02518">
    <property type="entry name" value="HATPase_c"/>
    <property type="match status" value="1"/>
</dbReference>
<dbReference type="Pfam" id="PF00512">
    <property type="entry name" value="HisKA"/>
    <property type="match status" value="1"/>
</dbReference>
<evidence type="ECO:0000256" key="4">
    <source>
        <dbReference type="ARBA" id="ARBA00022553"/>
    </source>
</evidence>
<comment type="subcellular location">
    <subcellularLocation>
        <location evidence="2">Cell membrane</location>
    </subcellularLocation>
</comment>
<sequence>MEIRLDDFPDGVVIAGPDGRVTFVNERVEQMARAEPGEMIGMHLQDAIPFDDLNGNSWFDSVRPYDGIAIRKRISEQSWWSPRGSEYLITAKLVRDRPAGPVASVVVSVRNARVRNQRDRERSDLVATVAHELRSPLTGIKGFTSTLLSKWERFSDEQRHFMLETVDADADRLTRLITELLDAARIDAGRLTLRRGPVQLDELARSVLLSVSMGAGGAETQGPVVRGEIPVVWGDADRLVQVVTNLVENAVRHGHGLRELVVRPVGPEEAPPCGLQDAGVVVEVHDEGPGIPEEMRQRVFSRFWRAGPGAGSGLGMYIVQGIIASHGGQVEIDDDPRGGADIRIWLPVNEPDALTD</sequence>
<dbReference type="InterPro" id="IPR013656">
    <property type="entry name" value="PAS_4"/>
</dbReference>
<dbReference type="SMART" id="SM00388">
    <property type="entry name" value="HisKA"/>
    <property type="match status" value="1"/>
</dbReference>
<dbReference type="InterPro" id="IPR036097">
    <property type="entry name" value="HisK_dim/P_sf"/>
</dbReference>
<organism evidence="10 11">
    <name type="scientific">Aeromicrobium halocynthiae</name>
    <dbReference type="NCBI Taxonomy" id="560557"/>
    <lineage>
        <taxon>Bacteria</taxon>
        <taxon>Bacillati</taxon>
        <taxon>Actinomycetota</taxon>
        <taxon>Actinomycetes</taxon>
        <taxon>Propionibacteriales</taxon>
        <taxon>Nocardioidaceae</taxon>
        <taxon>Aeromicrobium</taxon>
    </lineage>
</organism>
<dbReference type="GO" id="GO:0005524">
    <property type="term" value="F:ATP binding"/>
    <property type="evidence" value="ECO:0007669"/>
    <property type="project" value="UniProtKB-KW"/>
</dbReference>
<feature type="domain" description="PAS" evidence="9">
    <location>
        <begin position="1"/>
        <end position="41"/>
    </location>
</feature>
<keyword evidence="5" id="KW-0808">Transferase</keyword>
<keyword evidence="7" id="KW-0902">Two-component regulatory system</keyword>
<dbReference type="PANTHER" id="PTHR43711:SF1">
    <property type="entry name" value="HISTIDINE KINASE 1"/>
    <property type="match status" value="1"/>
</dbReference>
<dbReference type="Gene3D" id="3.30.450.20">
    <property type="entry name" value="PAS domain"/>
    <property type="match status" value="1"/>
</dbReference>
<evidence type="ECO:0000259" key="8">
    <source>
        <dbReference type="PROSITE" id="PS50109"/>
    </source>
</evidence>
<dbReference type="Pfam" id="PF08448">
    <property type="entry name" value="PAS_4"/>
    <property type="match status" value="1"/>
</dbReference>
<evidence type="ECO:0000313" key="10">
    <source>
        <dbReference type="EMBL" id="GAA2069727.1"/>
    </source>
</evidence>
<dbReference type="PROSITE" id="PS50112">
    <property type="entry name" value="PAS"/>
    <property type="match status" value="1"/>
</dbReference>
<dbReference type="InterPro" id="IPR035965">
    <property type="entry name" value="PAS-like_dom_sf"/>
</dbReference>
<dbReference type="Gene3D" id="3.30.565.10">
    <property type="entry name" value="Histidine kinase-like ATPase, C-terminal domain"/>
    <property type="match status" value="1"/>
</dbReference>
<protein>
    <recommendedName>
        <fullName evidence="3">histidine kinase</fullName>
        <ecNumber evidence="3">2.7.13.3</ecNumber>
    </recommendedName>
</protein>
<dbReference type="InterPro" id="IPR036890">
    <property type="entry name" value="HATPase_C_sf"/>
</dbReference>
<keyword evidence="10" id="KW-0067">ATP-binding</keyword>
<dbReference type="InterPro" id="IPR003661">
    <property type="entry name" value="HisK_dim/P_dom"/>
</dbReference>
<gene>
    <name evidence="10" type="ORF">GCM10009821_02970</name>
</gene>
<dbReference type="SUPFAM" id="SSF55874">
    <property type="entry name" value="ATPase domain of HSP90 chaperone/DNA topoisomerase II/histidine kinase"/>
    <property type="match status" value="1"/>
</dbReference>
<dbReference type="RefSeq" id="WP_344323448.1">
    <property type="nucleotide sequence ID" value="NZ_BAAAPY010000001.1"/>
</dbReference>
<dbReference type="InterPro" id="IPR000014">
    <property type="entry name" value="PAS"/>
</dbReference>
<dbReference type="CDD" id="cd00130">
    <property type="entry name" value="PAS"/>
    <property type="match status" value="1"/>
</dbReference>
<dbReference type="SMART" id="SM00387">
    <property type="entry name" value="HATPase_c"/>
    <property type="match status" value="1"/>
</dbReference>
<dbReference type="InterPro" id="IPR004358">
    <property type="entry name" value="Sig_transdc_His_kin-like_C"/>
</dbReference>
<keyword evidence="11" id="KW-1185">Reference proteome</keyword>
<evidence type="ECO:0000256" key="5">
    <source>
        <dbReference type="ARBA" id="ARBA00022679"/>
    </source>
</evidence>
<accession>A0ABN2VS00</accession>
<evidence type="ECO:0000256" key="1">
    <source>
        <dbReference type="ARBA" id="ARBA00000085"/>
    </source>
</evidence>
<evidence type="ECO:0000313" key="11">
    <source>
        <dbReference type="Proteomes" id="UP001501480"/>
    </source>
</evidence>
<dbReference type="PANTHER" id="PTHR43711">
    <property type="entry name" value="TWO-COMPONENT HISTIDINE KINASE"/>
    <property type="match status" value="1"/>
</dbReference>
<keyword evidence="4" id="KW-0597">Phosphoprotein</keyword>
<evidence type="ECO:0000259" key="9">
    <source>
        <dbReference type="PROSITE" id="PS50112"/>
    </source>
</evidence>
<keyword evidence="6" id="KW-0418">Kinase</keyword>
<dbReference type="SUPFAM" id="SSF47384">
    <property type="entry name" value="Homodimeric domain of signal transducing histidine kinase"/>
    <property type="match status" value="1"/>
</dbReference>
<dbReference type="Gene3D" id="1.10.287.130">
    <property type="match status" value="1"/>
</dbReference>
<proteinExistence type="predicted"/>
<dbReference type="InterPro" id="IPR003594">
    <property type="entry name" value="HATPase_dom"/>
</dbReference>
<dbReference type="InterPro" id="IPR050736">
    <property type="entry name" value="Sensor_HK_Regulatory"/>
</dbReference>
<dbReference type="Proteomes" id="UP001501480">
    <property type="component" value="Unassembled WGS sequence"/>
</dbReference>
<comment type="catalytic activity">
    <reaction evidence="1">
        <text>ATP + protein L-histidine = ADP + protein N-phospho-L-histidine.</text>
        <dbReference type="EC" id="2.7.13.3"/>
    </reaction>
</comment>
<dbReference type="EMBL" id="BAAAPY010000001">
    <property type="protein sequence ID" value="GAA2069727.1"/>
    <property type="molecule type" value="Genomic_DNA"/>
</dbReference>
<dbReference type="CDD" id="cd00082">
    <property type="entry name" value="HisKA"/>
    <property type="match status" value="1"/>
</dbReference>
<comment type="caution">
    <text evidence="10">The sequence shown here is derived from an EMBL/GenBank/DDBJ whole genome shotgun (WGS) entry which is preliminary data.</text>
</comment>
<evidence type="ECO:0000256" key="7">
    <source>
        <dbReference type="ARBA" id="ARBA00023012"/>
    </source>
</evidence>
<dbReference type="SUPFAM" id="SSF55785">
    <property type="entry name" value="PYP-like sensor domain (PAS domain)"/>
    <property type="match status" value="1"/>
</dbReference>
<name>A0ABN2VS00_9ACTN</name>
<evidence type="ECO:0000256" key="3">
    <source>
        <dbReference type="ARBA" id="ARBA00012438"/>
    </source>
</evidence>
<keyword evidence="10" id="KW-0547">Nucleotide-binding</keyword>
<evidence type="ECO:0000256" key="2">
    <source>
        <dbReference type="ARBA" id="ARBA00004236"/>
    </source>
</evidence>
<dbReference type="EC" id="2.7.13.3" evidence="3"/>
<dbReference type="InterPro" id="IPR005467">
    <property type="entry name" value="His_kinase_dom"/>
</dbReference>